<keyword evidence="1" id="KW-0963">Cytoplasm</keyword>
<dbReference type="PANTHER" id="PTHR24029:SF0">
    <property type="entry name" value="UVRABC SYSTEM PROTEIN B"/>
    <property type="match status" value="1"/>
</dbReference>
<feature type="domain" description="Helicase ATP-binding" evidence="10">
    <location>
        <begin position="151"/>
        <end position="304"/>
    </location>
</feature>
<protein>
    <recommendedName>
        <fullName evidence="14">Excinuclease ABC subunit B</fullName>
    </recommendedName>
</protein>
<dbReference type="Gene3D" id="3.40.50.300">
    <property type="entry name" value="P-loop containing nucleotide triphosphate hydrolases"/>
    <property type="match status" value="3"/>
</dbReference>
<dbReference type="GO" id="GO:0004518">
    <property type="term" value="F:nuclease activity"/>
    <property type="evidence" value="ECO:0007669"/>
    <property type="project" value="UniProtKB-KW"/>
</dbReference>
<dbReference type="Gene3D" id="3.30.420.340">
    <property type="entry name" value="UvrC, RNAse H endonuclease domain"/>
    <property type="match status" value="1"/>
</dbReference>
<feature type="domain" description="GIY-YIG" evidence="8">
    <location>
        <begin position="800"/>
        <end position="879"/>
    </location>
</feature>
<dbReference type="InterPro" id="IPR014001">
    <property type="entry name" value="Helicase_ATP-bd"/>
</dbReference>
<evidence type="ECO:0008006" key="14">
    <source>
        <dbReference type="Google" id="ProtNLM"/>
    </source>
</evidence>
<dbReference type="InterPro" id="IPR001650">
    <property type="entry name" value="Helicase_C-like"/>
</dbReference>
<evidence type="ECO:0000259" key="8">
    <source>
        <dbReference type="PROSITE" id="PS50164"/>
    </source>
</evidence>
<dbReference type="SMART" id="SM00465">
    <property type="entry name" value="GIYc"/>
    <property type="match status" value="1"/>
</dbReference>
<feature type="region of interest" description="Disordered" evidence="7">
    <location>
        <begin position="97"/>
        <end position="128"/>
    </location>
</feature>
<dbReference type="PROSITE" id="PS51194">
    <property type="entry name" value="HELICASE_CTER"/>
    <property type="match status" value="1"/>
</dbReference>
<name>A0ABD3NLG5_9STRA</name>
<dbReference type="SUPFAM" id="SSF52540">
    <property type="entry name" value="P-loop containing nucleoside triphosphate hydrolases"/>
    <property type="match status" value="2"/>
</dbReference>
<dbReference type="InterPro" id="IPR000305">
    <property type="entry name" value="GIY-YIG_endonuc"/>
</dbReference>
<dbReference type="SMART" id="SM00487">
    <property type="entry name" value="DEXDc"/>
    <property type="match status" value="1"/>
</dbReference>
<accession>A0ABD3NLG5</accession>
<evidence type="ECO:0000256" key="5">
    <source>
        <dbReference type="ARBA" id="ARBA00023204"/>
    </source>
</evidence>
<dbReference type="InterPro" id="IPR027417">
    <property type="entry name" value="P-loop_NTPase"/>
</dbReference>
<feature type="compositionally biased region" description="Polar residues" evidence="7">
    <location>
        <begin position="110"/>
        <end position="124"/>
    </location>
</feature>
<dbReference type="PROSITE" id="PS50164">
    <property type="entry name" value="GIY_YIG"/>
    <property type="match status" value="1"/>
</dbReference>
<gene>
    <name evidence="12" type="ORF">HJC23_001503</name>
</gene>
<evidence type="ECO:0000256" key="1">
    <source>
        <dbReference type="ARBA" id="ARBA00022490"/>
    </source>
</evidence>
<evidence type="ECO:0000259" key="9">
    <source>
        <dbReference type="PROSITE" id="PS50165"/>
    </source>
</evidence>
<evidence type="ECO:0000256" key="3">
    <source>
        <dbReference type="ARBA" id="ARBA00022769"/>
    </source>
</evidence>
<dbReference type="Pfam" id="PF00271">
    <property type="entry name" value="Helicase_C"/>
    <property type="match status" value="1"/>
</dbReference>
<feature type="domain" description="Helicase C-terminal" evidence="11">
    <location>
        <begin position="576"/>
        <end position="738"/>
    </location>
</feature>
<sequence length="1361" mass="152935">MSPTTRIENCYPGAHTIVIMILGFFFLSHRSALAFSTRTFSSSGISPLKRSCAMNSPRCNSQYTVNTIRFLRGAHRVVSSIQLNLIVEEEIYDDANHAKNKPPFTPPTPASSNKHQPDCSNNNHPPRKLFQVTAPFEPTGDQPQAIRLLTRQLQQGDRFSILRGSTGTGKTLVMSHIIAKHGKPTLVLCHNKTLAAQLARELRSFLGKNAVELFVSYYNHYVPESYNEVTNTYVGKKSSVNQDIDAMRHRATRALLTRQDVVVVASVSCIYGLGLPKDYLEASTTLSVGHLVESPEAFLDQLNSMLYNHEPLDDHFGRGNYQCRYSTNGDSPFNGELFDITLWPPHESFPLKIQLKNENTQWSLHSIQQGHAQGHSEIVSSTYCLFPAKHHVMSEDRLQEACLTIEEECNQQVKELNAQGKSVEASRLQQRVANDLLMLRETGFCSGAENYTRHFSQRKAGEPPDTLIDYLSLNGREWLLLVDESHVSLPQLRAMYAGDRARKQRLIKHGYRLPSALDNRPLKEQEFWENIQQAIFVSATPGKQEYEWSKREAVEMVIRPTFVCDPVIEVRSSTGQLENLLDEIRSRAKRQERTLAVALTKRDAEDLSDYLNQNGVSSAFIHSDLTTHERAESLKALQSGDIDCLVGVNLLREGLDLPQVSLVAVLNADSEGFLRSETALLQTIGRAARNKEGTAIFYADRITKSMQNCIDDTKKRREKQLLYNQENDCSMTSTTGSSTLSLFDLLKDQIAEEQPLEVVGRKNTKVCVAAEPVETISMRPDVSVMVNESPLNVNTDHVPSTPGVYFWKDANDRILYIGKAKRLRSRVKSYLSPSAKHTARIKIMLDKARSIDFILTKSERDALLLESNLIKHHQPSYNVLLKDDCSYPYICASIGEQFPRFFAAPRRIEGVGFNKYRYFGPYPHFKECNQILEAIEAKYDLRSKSFLARHGSSEISPEQYLTLFQKALDENFSASTSNGLAMLRSEFEEASYLFDSSYNNCRDVVVFAKIPGQNGTALVHIVQLREGIVAGQFSYTCTIPSGMSTEEDFAAAMVHVLDRQHYPSGEESLSNQFTFFPNEILIQHLPDPINGASLRNTIRLARKKAKTNGSSKLLIKTVASRGIRRESDRRAMELAMENAKQVAYEKSLGSLQGTPKSFVNGEALEELKNLFKLDKRPKRIECYDISHTQGSYKVGSRVVFIDGRREPSLYRKFNIKNVEGIDDYASLKETLARRFKRAWVNGAGGTVTEDDPWSIPDIVLVDGGLGQLNAAVEALVSQRIFPAEGFSTGISSSRSGENSCAYVVVCALAKNHEELYVFGKKEPINDSVDSPALLLLRSLRDESHRFALMAHRSKRSILKSQ</sequence>
<dbReference type="InterPro" id="IPR004807">
    <property type="entry name" value="UvrB"/>
</dbReference>
<dbReference type="Pfam" id="PF12344">
    <property type="entry name" value="UvrB"/>
    <property type="match status" value="1"/>
</dbReference>
<dbReference type="EMBL" id="JABMIG020000476">
    <property type="protein sequence ID" value="KAL3776716.1"/>
    <property type="molecule type" value="Genomic_DNA"/>
</dbReference>
<evidence type="ECO:0000313" key="13">
    <source>
        <dbReference type="Proteomes" id="UP001516023"/>
    </source>
</evidence>
<evidence type="ECO:0000259" key="10">
    <source>
        <dbReference type="PROSITE" id="PS51192"/>
    </source>
</evidence>
<dbReference type="InterPro" id="IPR035901">
    <property type="entry name" value="GIY-YIG_endonuc_sf"/>
</dbReference>
<dbReference type="NCBIfam" id="NF003673">
    <property type="entry name" value="PRK05298.1"/>
    <property type="match status" value="1"/>
</dbReference>
<dbReference type="Proteomes" id="UP001516023">
    <property type="component" value="Unassembled WGS sequence"/>
</dbReference>
<dbReference type="Pfam" id="PF01541">
    <property type="entry name" value="GIY-YIG"/>
    <property type="match status" value="1"/>
</dbReference>
<evidence type="ECO:0000259" key="11">
    <source>
        <dbReference type="PROSITE" id="PS51194"/>
    </source>
</evidence>
<keyword evidence="2" id="KW-0227">DNA damage</keyword>
<feature type="coiled-coil region" evidence="6">
    <location>
        <begin position="574"/>
        <end position="601"/>
    </location>
</feature>
<feature type="domain" description="UvrC family homology region profile" evidence="9">
    <location>
        <begin position="1013"/>
        <end position="1275"/>
    </location>
</feature>
<evidence type="ECO:0000256" key="4">
    <source>
        <dbReference type="ARBA" id="ARBA00022881"/>
    </source>
</evidence>
<dbReference type="FunFam" id="3.40.1440.10:FF:000001">
    <property type="entry name" value="UvrABC system protein C"/>
    <property type="match status" value="1"/>
</dbReference>
<dbReference type="PROSITE" id="PS50165">
    <property type="entry name" value="UVRC"/>
    <property type="match status" value="1"/>
</dbReference>
<dbReference type="PANTHER" id="PTHR24029">
    <property type="entry name" value="UVRABC SYSTEM PROTEIN B"/>
    <property type="match status" value="1"/>
</dbReference>
<reference evidence="12 13" key="1">
    <citation type="journal article" date="2020" name="G3 (Bethesda)">
        <title>Improved Reference Genome for Cyclotella cryptica CCMP332, a Model for Cell Wall Morphogenesis, Salinity Adaptation, and Lipid Production in Diatoms (Bacillariophyta).</title>
        <authorList>
            <person name="Roberts W.R."/>
            <person name="Downey K.M."/>
            <person name="Ruck E.C."/>
            <person name="Traller J.C."/>
            <person name="Alverson A.J."/>
        </authorList>
    </citation>
    <scope>NUCLEOTIDE SEQUENCE [LARGE SCALE GENOMIC DNA]</scope>
    <source>
        <strain evidence="12 13">CCMP332</strain>
    </source>
</reference>
<evidence type="ECO:0000256" key="6">
    <source>
        <dbReference type="SAM" id="Coils"/>
    </source>
</evidence>
<dbReference type="CDD" id="cd10434">
    <property type="entry name" value="GIY-YIG_UvrC_Cho"/>
    <property type="match status" value="1"/>
</dbReference>
<evidence type="ECO:0000313" key="12">
    <source>
        <dbReference type="EMBL" id="KAL3776716.1"/>
    </source>
</evidence>
<keyword evidence="13" id="KW-1185">Reference proteome</keyword>
<dbReference type="Gene3D" id="3.40.1440.10">
    <property type="entry name" value="GIY-YIG endonuclease"/>
    <property type="match status" value="1"/>
</dbReference>
<dbReference type="InterPro" id="IPR006935">
    <property type="entry name" value="Helicase/UvrB_N"/>
</dbReference>
<dbReference type="InterPro" id="IPR024759">
    <property type="entry name" value="UvrB_YAD/RRR_dom"/>
</dbReference>
<proteinExistence type="predicted"/>
<dbReference type="PROSITE" id="PS51192">
    <property type="entry name" value="HELICASE_ATP_BIND_1"/>
    <property type="match status" value="1"/>
</dbReference>
<organism evidence="12 13">
    <name type="scientific">Cyclotella cryptica</name>
    <dbReference type="NCBI Taxonomy" id="29204"/>
    <lineage>
        <taxon>Eukaryota</taxon>
        <taxon>Sar</taxon>
        <taxon>Stramenopiles</taxon>
        <taxon>Ochrophyta</taxon>
        <taxon>Bacillariophyta</taxon>
        <taxon>Coscinodiscophyceae</taxon>
        <taxon>Thalassiosirophycidae</taxon>
        <taxon>Stephanodiscales</taxon>
        <taxon>Stephanodiscaceae</taxon>
        <taxon>Cyclotella</taxon>
    </lineage>
</organism>
<dbReference type="Pfam" id="PF04851">
    <property type="entry name" value="ResIII"/>
    <property type="match status" value="1"/>
</dbReference>
<keyword evidence="3" id="KW-0228">DNA excision</keyword>
<keyword evidence="6" id="KW-0175">Coiled coil</keyword>
<dbReference type="GO" id="GO:0006281">
    <property type="term" value="P:DNA repair"/>
    <property type="evidence" value="ECO:0007669"/>
    <property type="project" value="UniProtKB-KW"/>
</dbReference>
<dbReference type="SUPFAM" id="SSF82771">
    <property type="entry name" value="GIY-YIG endonuclease"/>
    <property type="match status" value="1"/>
</dbReference>
<evidence type="ECO:0000256" key="7">
    <source>
        <dbReference type="SAM" id="MobiDB-lite"/>
    </source>
</evidence>
<comment type="caution">
    <text evidence="12">The sequence shown here is derived from an EMBL/GenBank/DDBJ whole genome shotgun (WGS) entry which is preliminary data.</text>
</comment>
<keyword evidence="4" id="KW-0267">Excision nuclease</keyword>
<dbReference type="InterPro" id="IPR047296">
    <property type="entry name" value="GIY-YIG_UvrC_Cho"/>
</dbReference>
<dbReference type="SMART" id="SM00490">
    <property type="entry name" value="HELICc"/>
    <property type="match status" value="1"/>
</dbReference>
<dbReference type="InterPro" id="IPR001162">
    <property type="entry name" value="UvrC_RNase_H_dom"/>
</dbReference>
<evidence type="ECO:0000256" key="2">
    <source>
        <dbReference type="ARBA" id="ARBA00022763"/>
    </source>
</evidence>
<keyword evidence="5" id="KW-0234">DNA repair</keyword>
<dbReference type="Pfam" id="PF08459">
    <property type="entry name" value="UvrC_RNaseH_dom"/>
    <property type="match status" value="1"/>
</dbReference>
<dbReference type="InterPro" id="IPR038476">
    <property type="entry name" value="UvrC_RNase_H_dom_sf"/>
</dbReference>